<protein>
    <submittedName>
        <fullName evidence="7">Predicted PurR-regulated permease PerM</fullName>
    </submittedName>
</protein>
<dbReference type="PANTHER" id="PTHR21716">
    <property type="entry name" value="TRANSMEMBRANE PROTEIN"/>
    <property type="match status" value="1"/>
</dbReference>
<feature type="transmembrane region" description="Helical" evidence="6">
    <location>
        <begin position="148"/>
        <end position="166"/>
    </location>
</feature>
<evidence type="ECO:0000256" key="3">
    <source>
        <dbReference type="ARBA" id="ARBA00022692"/>
    </source>
</evidence>
<proteinExistence type="inferred from homology"/>
<feature type="transmembrane region" description="Helical" evidence="6">
    <location>
        <begin position="304"/>
        <end position="330"/>
    </location>
</feature>
<evidence type="ECO:0000313" key="7">
    <source>
        <dbReference type="EMBL" id="SHI99461.1"/>
    </source>
</evidence>
<dbReference type="EMBL" id="FQYI01000007">
    <property type="protein sequence ID" value="SHI99461.1"/>
    <property type="molecule type" value="Genomic_DNA"/>
</dbReference>
<dbReference type="Proteomes" id="UP000184335">
    <property type="component" value="Unassembled WGS sequence"/>
</dbReference>
<keyword evidence="3 6" id="KW-0812">Transmembrane</keyword>
<feature type="transmembrane region" description="Helical" evidence="6">
    <location>
        <begin position="266"/>
        <end position="284"/>
    </location>
</feature>
<evidence type="ECO:0000256" key="5">
    <source>
        <dbReference type="ARBA" id="ARBA00023136"/>
    </source>
</evidence>
<dbReference type="RefSeq" id="WP_073179995.1">
    <property type="nucleotide sequence ID" value="NZ_FQYI01000007.1"/>
</dbReference>
<dbReference type="AlphaFoldDB" id="A0A1M6FP21"/>
<evidence type="ECO:0000256" key="2">
    <source>
        <dbReference type="ARBA" id="ARBA00009773"/>
    </source>
</evidence>
<feature type="transmembrane region" description="Helical" evidence="6">
    <location>
        <begin position="198"/>
        <end position="223"/>
    </location>
</feature>
<dbReference type="OrthoDB" id="9773730at2"/>
<dbReference type="Pfam" id="PF01594">
    <property type="entry name" value="AI-2E_transport"/>
    <property type="match status" value="1"/>
</dbReference>
<comment type="subcellular location">
    <subcellularLocation>
        <location evidence="1">Membrane</location>
        <topology evidence="1">Multi-pass membrane protein</topology>
    </subcellularLocation>
</comment>
<feature type="transmembrane region" description="Helical" evidence="6">
    <location>
        <begin position="66"/>
        <end position="87"/>
    </location>
</feature>
<accession>A0A1M6FP21</accession>
<reference evidence="7 8" key="1">
    <citation type="submission" date="2016-11" db="EMBL/GenBank/DDBJ databases">
        <authorList>
            <person name="Jaros S."/>
            <person name="Januszkiewicz K."/>
            <person name="Wedrychowicz H."/>
        </authorList>
    </citation>
    <scope>NUCLEOTIDE SEQUENCE [LARGE SCALE GENOMIC DNA]</scope>
    <source>
        <strain evidence="7 8">DSM 25479</strain>
    </source>
</reference>
<dbReference type="PANTHER" id="PTHR21716:SF4">
    <property type="entry name" value="TRANSMEMBRANE PROTEIN 245"/>
    <property type="match status" value="1"/>
</dbReference>
<evidence type="ECO:0000256" key="6">
    <source>
        <dbReference type="SAM" id="Phobius"/>
    </source>
</evidence>
<feature type="transmembrane region" description="Helical" evidence="6">
    <location>
        <begin position="229"/>
        <end position="259"/>
    </location>
</feature>
<dbReference type="STRING" id="1118202.SAMN05443429_10783"/>
<keyword evidence="5 6" id="KW-0472">Membrane</keyword>
<evidence type="ECO:0000313" key="8">
    <source>
        <dbReference type="Proteomes" id="UP000184335"/>
    </source>
</evidence>
<dbReference type="GO" id="GO:0016020">
    <property type="term" value="C:membrane"/>
    <property type="evidence" value="ECO:0007669"/>
    <property type="project" value="UniProtKB-SubCell"/>
</dbReference>
<evidence type="ECO:0000256" key="4">
    <source>
        <dbReference type="ARBA" id="ARBA00022989"/>
    </source>
</evidence>
<comment type="similarity">
    <text evidence="2">Belongs to the autoinducer-2 exporter (AI-2E) (TC 2.A.86) family.</text>
</comment>
<gene>
    <name evidence="7" type="ORF">SAMN05443429_10783</name>
</gene>
<name>A0A1M6FP21_9FLAO</name>
<sequence length="361" mass="40099">MSYNPQQISNVKVKQILLIGVIVWLLYLIVKNLLLFIPSLLGAITLYVVTRDLNFYLQEKKKWKPALATSVIILLCLVVIIIPMYFIGDLLVQKIGSSQQYMSQINEYILKSQEYVYEKTNIDLLSKGNMDKLQGSISRIGTSLVNETVNTLTVVLSMFFILYFMLANPRKFEQAAAQLLPLKRTNVNMIGEKFRKLVMANAVGLPVTAIGQGLFALIGYLIFGAPSAALLFVLTAIASVLPVVGTMIVWVPVVLYMFAIGDTGNAIGLTLYCLIVVGTTDNVLRFTVLKKLEDIHPLNTVFGIIMGVNLFGFIGLIFGPILVSMTLLLIQVYANEFSDEDTPPDLHLGEQPIEKKIDLML</sequence>
<keyword evidence="4 6" id="KW-1133">Transmembrane helix</keyword>
<evidence type="ECO:0000256" key="1">
    <source>
        <dbReference type="ARBA" id="ARBA00004141"/>
    </source>
</evidence>
<organism evidence="7 8">
    <name type="scientific">Cruoricaptor ignavus</name>
    <dbReference type="NCBI Taxonomy" id="1118202"/>
    <lineage>
        <taxon>Bacteria</taxon>
        <taxon>Pseudomonadati</taxon>
        <taxon>Bacteroidota</taxon>
        <taxon>Flavobacteriia</taxon>
        <taxon>Flavobacteriales</taxon>
        <taxon>Weeksellaceae</taxon>
        <taxon>Cruoricaptor</taxon>
    </lineage>
</organism>
<dbReference type="InterPro" id="IPR002549">
    <property type="entry name" value="AI-2E-like"/>
</dbReference>
<feature type="transmembrane region" description="Helical" evidence="6">
    <location>
        <begin position="36"/>
        <end position="54"/>
    </location>
</feature>
<keyword evidence="8" id="KW-1185">Reference proteome</keyword>